<dbReference type="GO" id="GO:0046872">
    <property type="term" value="F:metal ion binding"/>
    <property type="evidence" value="ECO:0007669"/>
    <property type="project" value="UniProtKB-KW"/>
</dbReference>
<feature type="binding site" evidence="11">
    <location>
        <begin position="125"/>
        <end position="132"/>
    </location>
    <ligand>
        <name>substrate</name>
    </ligand>
</feature>
<keyword evidence="3 12" id="KW-0479">Metal-binding</keyword>
<evidence type="ECO:0000256" key="12">
    <source>
        <dbReference type="PIRSR" id="PIRSR009407-3"/>
    </source>
</evidence>
<comment type="cofactor">
    <cofactor evidence="12">
        <name>Mg(2+)</name>
        <dbReference type="ChEBI" id="CHEBI:18420"/>
    </cofactor>
    <cofactor evidence="12">
        <name>Mn(2+)</name>
        <dbReference type="ChEBI" id="CHEBI:29035"/>
    </cofactor>
    <text evidence="12">Binds 1 Mg(2+) or Mn(2+) ion per subunit.</text>
</comment>
<dbReference type="PANTHER" id="PTHR36999">
    <property type="entry name" value="ISOCITRATE DEHYDROGENASE [NADP]"/>
    <property type="match status" value="1"/>
</dbReference>
<dbReference type="AlphaFoldDB" id="A0A3G9ICF8"/>
<dbReference type="InterPro" id="IPR004436">
    <property type="entry name" value="Isocitrate_DH_NADP_mono"/>
</dbReference>
<evidence type="ECO:0000256" key="2">
    <source>
        <dbReference type="ARBA" id="ARBA00022532"/>
    </source>
</evidence>
<dbReference type="EMBL" id="AP019307">
    <property type="protein sequence ID" value="BBH16630.1"/>
    <property type="molecule type" value="Genomic_DNA"/>
</dbReference>
<feature type="binding site" evidence="13">
    <location>
        <begin position="575"/>
        <end position="576"/>
    </location>
    <ligand>
        <name>NADP(+)</name>
        <dbReference type="ChEBI" id="CHEBI:58349"/>
    </ligand>
</feature>
<dbReference type="PIRSF" id="PIRSF009407">
    <property type="entry name" value="IDH_monmr"/>
    <property type="match status" value="1"/>
</dbReference>
<accession>A0A3G9ICF8</accession>
<dbReference type="RefSeq" id="WP_125567166.1">
    <property type="nucleotide sequence ID" value="NZ_AP019307.1"/>
</dbReference>
<feature type="site" description="Critical for catalysis" evidence="10">
    <location>
        <position position="248"/>
    </location>
</feature>
<feature type="binding site" evidence="13">
    <location>
        <begin position="75"/>
        <end position="80"/>
    </location>
    <ligand>
        <name>NADP(+)</name>
        <dbReference type="ChEBI" id="CHEBI:58349"/>
    </ligand>
</feature>
<name>A0A3G9ICF8_9ACTN</name>
<keyword evidence="5 9" id="KW-0521">NADP</keyword>
<dbReference type="EC" id="1.1.1.42" evidence="9"/>
<evidence type="ECO:0000256" key="8">
    <source>
        <dbReference type="ARBA" id="ARBA00046318"/>
    </source>
</evidence>
<sequence length="731" mass="77687">MANSRIIYTYTDEAPLLATYSFLPIVQAYAAKAGVTVETRDISVASRILAQFGLADDALSELGDLAKTSEANIIKLPNISASIPQLKAAIKELQDKGYAIPDYPENPTTDEDKAARAKFDKVKGSAVNPVLREGNSDRRAPGSVKAYAKAHPHRNKAFGEGSKTNVATMGEHDFKSNEKSVTVAAADTLKIVLETASGATLVLKEALPVLAGEIIDATRLDSAALDAFLTNTLAKAKAEDVLYSVHLKATMMKVSDPIIFGHVVRAYFKDVFAQYGADLAAAGLSANDGLGSILAGLDALPNGAEIKAAFEAGLANGPRLSYVNSDKGITNLHVPSDVIVDASMPALVRNGGKLWGVDGGEDDTLAVIPDSSYAGVYQTVIEDVKKNGPLNPATIGSVPNVGLMAQAAEEYGSHDKTFQIDTAGTVRVLASNGDVLIEHDVEAGDIWRACQTKDIPVQDWVKLAVNRARASQTPAIFWLDESRGHDAEIIKKVRAYLPQHDTTGLTIEILSPELATAYSLERIRKGEDTISVTGNVLRDYNTDLFPILEVGTSAKMLSIVPLIAGGGLFETGAGGSAPKHVEQLVQENYLRWDSLGEFFALAPSFELYADQAGDPAAKILADTLDTATGTFLEQDRSPGRALGTIDNRGSHFYLALYWAQELAKQTGDAALAAAFKPLADALTADEATIVSELNAVQGKPADIGGYYLPDPVKTAEVMRPSATLNNAIDSF</sequence>
<evidence type="ECO:0000256" key="9">
    <source>
        <dbReference type="PIRNR" id="PIRNR009407"/>
    </source>
</evidence>
<keyword evidence="2 9" id="KW-0816">Tricarboxylic acid cycle</keyword>
<dbReference type="OrthoDB" id="9807643at2"/>
<dbReference type="PANTHER" id="PTHR36999:SF1">
    <property type="entry name" value="ISOCITRATE DEHYDROGENASE (NADP(+))"/>
    <property type="match status" value="1"/>
</dbReference>
<dbReference type="Pfam" id="PF03971">
    <property type="entry name" value="IDH"/>
    <property type="match status" value="1"/>
</dbReference>
<evidence type="ECO:0000256" key="6">
    <source>
        <dbReference type="ARBA" id="ARBA00023002"/>
    </source>
</evidence>
<evidence type="ECO:0000256" key="7">
    <source>
        <dbReference type="ARBA" id="ARBA00023554"/>
    </source>
</evidence>
<evidence type="ECO:0000256" key="1">
    <source>
        <dbReference type="ARBA" id="ARBA00022435"/>
    </source>
</evidence>
<dbReference type="GO" id="GO:0006099">
    <property type="term" value="P:tricarboxylic acid cycle"/>
    <property type="evidence" value="ECO:0007669"/>
    <property type="project" value="UniProtKB-KW"/>
</dbReference>
<keyword evidence="4 12" id="KW-0460">Magnesium</keyword>
<dbReference type="KEGG" id="nbe:Back2_09170"/>
<evidence type="ECO:0000313" key="15">
    <source>
        <dbReference type="Proteomes" id="UP000271573"/>
    </source>
</evidence>
<dbReference type="Proteomes" id="UP000271573">
    <property type="component" value="Chromosome"/>
</dbReference>
<feature type="binding site" evidence="13">
    <location>
        <position position="640"/>
    </location>
    <ligand>
        <name>NADP(+)</name>
        <dbReference type="ChEBI" id="CHEBI:58349"/>
    </ligand>
</feature>
<feature type="binding site" evidence="11">
    <location>
        <position position="138"/>
    </location>
    <ligand>
        <name>D-threo-isocitrate</name>
        <dbReference type="ChEBI" id="CHEBI:15562"/>
    </ligand>
</feature>
<reference evidence="14 15" key="1">
    <citation type="submission" date="2018-11" db="EMBL/GenBank/DDBJ databases">
        <title>Complete genome sequence of Nocardioides baekrokdamisoli strain KCTC 39748.</title>
        <authorList>
            <person name="Kang S.W."/>
            <person name="Lee K.C."/>
            <person name="Kim K.K."/>
            <person name="Kim J.S."/>
            <person name="Kim D.S."/>
            <person name="Ko S.H."/>
            <person name="Yang S.H."/>
            <person name="Shin Y.K."/>
            <person name="Lee J.S."/>
        </authorList>
    </citation>
    <scope>NUCLEOTIDE SEQUENCE [LARGE SCALE GENOMIC DNA]</scope>
    <source>
        <strain evidence="14 15">KCTC 39748</strain>
    </source>
</reference>
<dbReference type="SUPFAM" id="SSF53659">
    <property type="entry name" value="Isocitrate/Isopropylmalate dehydrogenase-like"/>
    <property type="match status" value="1"/>
</dbReference>
<evidence type="ECO:0000256" key="10">
    <source>
        <dbReference type="PIRSR" id="PIRSR009407-1"/>
    </source>
</evidence>
<evidence type="ECO:0000256" key="5">
    <source>
        <dbReference type="ARBA" id="ARBA00022857"/>
    </source>
</evidence>
<feature type="binding site" evidence="11">
    <location>
        <position position="538"/>
    </location>
    <ligand>
        <name>D-threo-isocitrate</name>
        <dbReference type="ChEBI" id="CHEBI:15562"/>
    </ligand>
</feature>
<feature type="site" description="Critical for catalysis" evidence="10">
    <location>
        <position position="411"/>
    </location>
</feature>
<feature type="binding site" evidence="13">
    <location>
        <begin position="591"/>
        <end position="593"/>
    </location>
    <ligand>
        <name>NADP(+)</name>
        <dbReference type="ChEBI" id="CHEBI:58349"/>
    </ligand>
</feature>
<organism evidence="14 15">
    <name type="scientific">Nocardioides baekrokdamisoli</name>
    <dbReference type="NCBI Taxonomy" id="1804624"/>
    <lineage>
        <taxon>Bacteria</taxon>
        <taxon>Bacillati</taxon>
        <taxon>Actinomycetota</taxon>
        <taxon>Actinomycetes</taxon>
        <taxon>Propionibacteriales</taxon>
        <taxon>Nocardioidaceae</taxon>
        <taxon>Nocardioides</taxon>
    </lineage>
</organism>
<dbReference type="GO" id="GO:0006097">
    <property type="term" value="P:glyoxylate cycle"/>
    <property type="evidence" value="ECO:0007669"/>
    <property type="project" value="UniProtKB-KW"/>
</dbReference>
<feature type="binding site" evidence="13">
    <location>
        <position position="128"/>
    </location>
    <ligand>
        <name>NADP(+)</name>
        <dbReference type="ChEBI" id="CHEBI:58349"/>
    </ligand>
</feature>
<feature type="binding site" evidence="13">
    <location>
        <position position="580"/>
    </location>
    <ligand>
        <name>NADP(+)</name>
        <dbReference type="ChEBI" id="CHEBI:58349"/>
    </ligand>
</feature>
<keyword evidence="15" id="KW-1185">Reference proteome</keyword>
<gene>
    <name evidence="14" type="ORF">Back2_09170</name>
</gene>
<evidence type="ECO:0000256" key="13">
    <source>
        <dbReference type="PIRSR" id="PIRSR009407-4"/>
    </source>
</evidence>
<comment type="similarity">
    <text evidence="8 9">Belongs to the monomeric-type IDH family.</text>
</comment>
<feature type="binding site" evidence="12">
    <location>
        <position position="543"/>
    </location>
    <ligand>
        <name>Mg(2+)</name>
        <dbReference type="ChEBI" id="CHEBI:18420"/>
    </ligand>
</feature>
<evidence type="ECO:0000256" key="3">
    <source>
        <dbReference type="ARBA" id="ARBA00022723"/>
    </source>
</evidence>
<proteinExistence type="inferred from homology"/>
<keyword evidence="6 9" id="KW-0560">Oxidoreductase</keyword>
<dbReference type="GO" id="GO:0004450">
    <property type="term" value="F:isocitrate dehydrogenase (NADP+) activity"/>
    <property type="evidence" value="ECO:0007669"/>
    <property type="project" value="UniProtKB-EC"/>
</dbReference>
<evidence type="ECO:0000313" key="14">
    <source>
        <dbReference type="EMBL" id="BBH16630.1"/>
    </source>
</evidence>
<feature type="binding site" evidence="12">
    <location>
        <position position="539"/>
    </location>
    <ligand>
        <name>Mg(2+)</name>
        <dbReference type="ChEBI" id="CHEBI:18420"/>
    </ligand>
</feature>
<evidence type="ECO:0000256" key="4">
    <source>
        <dbReference type="ARBA" id="ARBA00022842"/>
    </source>
</evidence>
<keyword evidence="1 9" id="KW-0329">Glyoxylate bypass</keyword>
<feature type="binding site" evidence="12">
    <location>
        <position position="341"/>
    </location>
    <ligand>
        <name>Mg(2+)</name>
        <dbReference type="ChEBI" id="CHEBI:18420"/>
    </ligand>
</feature>
<protein>
    <recommendedName>
        <fullName evidence="9">Isocitrate dehydrogenase [NADP]</fullName>
        <ecNumber evidence="9">1.1.1.42</ecNumber>
    </recommendedName>
    <alternativeName>
        <fullName evidence="9">Oxalosuccinate decarboxylase</fullName>
    </alternativeName>
</protein>
<dbReference type="NCBIfam" id="TIGR00178">
    <property type="entry name" value="monomer_idh"/>
    <property type="match status" value="1"/>
</dbReference>
<evidence type="ECO:0000256" key="11">
    <source>
        <dbReference type="PIRSR" id="PIRSR009407-2"/>
    </source>
</evidence>
<comment type="catalytic activity">
    <reaction evidence="7 9">
        <text>D-threo-isocitrate + NADP(+) = 2-oxoglutarate + CO2 + NADPH</text>
        <dbReference type="Rhea" id="RHEA:19629"/>
        <dbReference type="ChEBI" id="CHEBI:15562"/>
        <dbReference type="ChEBI" id="CHEBI:16526"/>
        <dbReference type="ChEBI" id="CHEBI:16810"/>
        <dbReference type="ChEBI" id="CHEBI:57783"/>
        <dbReference type="ChEBI" id="CHEBI:58349"/>
        <dbReference type="EC" id="1.1.1.42"/>
    </reaction>
</comment>